<evidence type="ECO:0000256" key="3">
    <source>
        <dbReference type="ARBA" id="ARBA00022643"/>
    </source>
</evidence>
<evidence type="ECO:0000256" key="2">
    <source>
        <dbReference type="ARBA" id="ARBA00022630"/>
    </source>
</evidence>
<evidence type="ECO:0000313" key="9">
    <source>
        <dbReference type="EMBL" id="QKO30091.1"/>
    </source>
</evidence>
<dbReference type="PROSITE" id="PS51349">
    <property type="entry name" value="FMN_HYDROXY_ACID_DH_2"/>
    <property type="match status" value="1"/>
</dbReference>
<comment type="cofactor">
    <cofactor evidence="1">
        <name>FMN</name>
        <dbReference type="ChEBI" id="CHEBI:58210"/>
    </cofactor>
</comment>
<keyword evidence="2" id="KW-0285">Flavoprotein</keyword>
<dbReference type="InterPro" id="IPR012133">
    <property type="entry name" value="Alpha-hydoxy_acid_DH_FMN"/>
</dbReference>
<evidence type="ECO:0000259" key="8">
    <source>
        <dbReference type="PROSITE" id="PS51349"/>
    </source>
</evidence>
<dbReference type="InterPro" id="IPR037396">
    <property type="entry name" value="FMN_HAD"/>
</dbReference>
<dbReference type="InterPro" id="IPR013785">
    <property type="entry name" value="Aldolase_TIM"/>
</dbReference>
<evidence type="ECO:0000256" key="7">
    <source>
        <dbReference type="ARBA" id="ARBA00048754"/>
    </source>
</evidence>
<protein>
    <recommendedName>
        <fullName evidence="6">L-lactate oxidase</fullName>
    </recommendedName>
</protein>
<feature type="domain" description="FMN hydroxy acid dehydrogenase" evidence="8">
    <location>
        <begin position="37"/>
        <end position="342"/>
    </location>
</feature>
<dbReference type="InterPro" id="IPR000262">
    <property type="entry name" value="FMN-dep_DH"/>
</dbReference>
<evidence type="ECO:0000256" key="6">
    <source>
        <dbReference type="ARBA" id="ARBA00029513"/>
    </source>
</evidence>
<dbReference type="PIRSF" id="PIRSF000138">
    <property type="entry name" value="Al-hdrx_acd_dh"/>
    <property type="match status" value="1"/>
</dbReference>
<dbReference type="SUPFAM" id="SSF51395">
    <property type="entry name" value="FMN-linked oxidoreductases"/>
    <property type="match status" value="1"/>
</dbReference>
<dbReference type="Pfam" id="PF01070">
    <property type="entry name" value="FMN_dh"/>
    <property type="match status" value="2"/>
</dbReference>
<gene>
    <name evidence="9" type="ORF">GKP14_03125</name>
</gene>
<keyword evidence="4" id="KW-0560">Oxidoreductase</keyword>
<evidence type="ECO:0000256" key="4">
    <source>
        <dbReference type="ARBA" id="ARBA00023002"/>
    </source>
</evidence>
<proteinExistence type="inferred from homology"/>
<accession>A0ABX6PV02</accession>
<comment type="catalytic activity">
    <reaction evidence="7">
        <text>(S)-lactate + O2 = pyruvate + H2O2</text>
        <dbReference type="Rhea" id="RHEA:55868"/>
        <dbReference type="ChEBI" id="CHEBI:15361"/>
        <dbReference type="ChEBI" id="CHEBI:15379"/>
        <dbReference type="ChEBI" id="CHEBI:16240"/>
        <dbReference type="ChEBI" id="CHEBI:16651"/>
    </reaction>
    <physiologicalReaction direction="left-to-right" evidence="7">
        <dbReference type="Rhea" id="RHEA:55869"/>
    </physiologicalReaction>
</comment>
<evidence type="ECO:0000256" key="1">
    <source>
        <dbReference type="ARBA" id="ARBA00001917"/>
    </source>
</evidence>
<dbReference type="EMBL" id="CP046161">
    <property type="protein sequence ID" value="QKO30091.1"/>
    <property type="molecule type" value="Genomic_DNA"/>
</dbReference>
<organism evidence="9 10">
    <name type="scientific">Caproicibacterium lactatifermentans</name>
    <dbReference type="NCBI Taxonomy" id="2666138"/>
    <lineage>
        <taxon>Bacteria</taxon>
        <taxon>Bacillati</taxon>
        <taxon>Bacillota</taxon>
        <taxon>Clostridia</taxon>
        <taxon>Eubacteriales</taxon>
        <taxon>Oscillospiraceae</taxon>
        <taxon>Caproicibacterium</taxon>
    </lineage>
</organism>
<dbReference type="PANTHER" id="PTHR10578:SF107">
    <property type="entry name" value="2-HYDROXYACID OXIDASE 1"/>
    <property type="match status" value="1"/>
</dbReference>
<dbReference type="Gene3D" id="3.20.20.70">
    <property type="entry name" value="Aldolase class I"/>
    <property type="match status" value="1"/>
</dbReference>
<keyword evidence="3" id="KW-0288">FMN</keyword>
<reference evidence="10" key="1">
    <citation type="submission" date="2019-11" db="EMBL/GenBank/DDBJ databases">
        <authorList>
            <person name="Ren C."/>
            <person name="Wang H."/>
            <person name="Xu Y."/>
        </authorList>
    </citation>
    <scope>NUCLEOTIDE SEQUENCE [LARGE SCALE GENOMIC DNA]</scope>
    <source>
        <strain evidence="10">JNU-WLY1368</strain>
    </source>
</reference>
<dbReference type="RefSeq" id="WP_086036618.1">
    <property type="nucleotide sequence ID" value="NZ_CP046161.1"/>
</dbReference>
<sequence length="342" mass="35699">MTYQELQEKARAAFGGSCLACPVCNGLGCKNRMPGPGAKGTGDTSARNYAKWQEIRINMDTLCGNAPVDTVCRLFGRDFRYPFFAGPVGAVNLHYSDVCDDVRYNDILVASCAENGIAAFTGDGTNPKVMQAATAAVRKADGVGVPTVKPWNIDTIREKMELVKASGCFAVAMDVDAAGLPFLKNQTPPAGSKSVPELHDIIALTEGKPFIVKGIMTVCGAEKAAKAGATAIVVSNHGGRVLDQCPATAEVLPEIAAAMKGSGLKILIDGGIRSGVDIFKALACGADAVLIARPFVTAVYGGAAEGVKVTIDKYAAELADTMQMCGAHTLAEITPDMVRLPK</sequence>
<evidence type="ECO:0000313" key="10">
    <source>
        <dbReference type="Proteomes" id="UP000509623"/>
    </source>
</evidence>
<comment type="similarity">
    <text evidence="5">Belongs to the FMN-dependent alpha-hydroxy acid dehydrogenase family.</text>
</comment>
<dbReference type="Proteomes" id="UP000509623">
    <property type="component" value="Chromosome"/>
</dbReference>
<keyword evidence="10" id="KW-1185">Reference proteome</keyword>
<dbReference type="PANTHER" id="PTHR10578">
    <property type="entry name" value="S -2-HYDROXY-ACID OXIDASE-RELATED"/>
    <property type="match status" value="1"/>
</dbReference>
<name>A0ABX6PV02_9FIRM</name>
<evidence type="ECO:0000256" key="5">
    <source>
        <dbReference type="ARBA" id="ARBA00024042"/>
    </source>
</evidence>